<dbReference type="EMBL" id="ATMH01001424">
    <property type="protein sequence ID" value="EPY34678.1"/>
    <property type="molecule type" value="Genomic_DNA"/>
</dbReference>
<evidence type="ECO:0000256" key="14">
    <source>
        <dbReference type="ARBA" id="ARBA00023180"/>
    </source>
</evidence>
<dbReference type="GO" id="GO:0032580">
    <property type="term" value="C:Golgi cisterna membrane"/>
    <property type="evidence" value="ECO:0007669"/>
    <property type="project" value="UniProtKB-SubCell"/>
</dbReference>
<evidence type="ECO:0000256" key="11">
    <source>
        <dbReference type="ARBA" id="ARBA00023027"/>
    </source>
</evidence>
<dbReference type="UniPathway" id="UPA00796">
    <property type="reaction ID" value="UER00771"/>
</dbReference>
<dbReference type="PANTHER" id="PTHR43078:SF6">
    <property type="entry name" value="UDP-GLUCURONIC ACID DECARBOXYLASE 1"/>
    <property type="match status" value="1"/>
</dbReference>
<keyword evidence="15" id="KW-0456">Lyase</keyword>
<evidence type="ECO:0000256" key="10">
    <source>
        <dbReference type="ARBA" id="ARBA00022989"/>
    </source>
</evidence>
<dbReference type="AlphaFoldDB" id="S9V102"/>
<keyword evidence="8" id="KW-0210">Decarboxylase</keyword>
<dbReference type="Gene3D" id="3.40.50.720">
    <property type="entry name" value="NAD(P)-binding Rossmann-like Domain"/>
    <property type="match status" value="1"/>
</dbReference>
<sequence>MSDQQQQYVLVTGGAGFIGSHVVERALREGYHVTVLDDLRTGSLYNLRPFQSHPSFVFVHHNVQHPFPPSITVRPAGQRFSFIYHLACAASPVHYQADSIGTTLTCVNGTHNVLLLATQQDCPVFIASTSEVYGDPLVHPQQEPYFGNVNCISVRSCYDEGKRCAEALCFDFHRTHKTKIRVARIFNTYGPRMSFNDGRVISNFIVQALENKDITVYGTGEYTRSYQYVDDLVEGMWRLIRHPTETGPVNLGNPGEYTVGDTAKMILAMVPESASKIVNLPPLPDDPQRRRPDITKAKAVLGGWEPKIPVQEGLAKTLAEFRERFEAQQQEKQQQ</sequence>
<keyword evidence="13" id="KW-0472">Membrane</keyword>
<name>S9V102_9TRYP</name>
<evidence type="ECO:0000256" key="13">
    <source>
        <dbReference type="ARBA" id="ARBA00023136"/>
    </source>
</evidence>
<evidence type="ECO:0000256" key="9">
    <source>
        <dbReference type="ARBA" id="ARBA00022968"/>
    </source>
</evidence>
<comment type="subcellular location">
    <subcellularLocation>
        <location evidence="2">Golgi apparatus</location>
        <location evidence="2">Golgi stack membrane</location>
        <topology evidence="2">Single-pass type II membrane protein</topology>
    </subcellularLocation>
</comment>
<dbReference type="InterPro" id="IPR036291">
    <property type="entry name" value="NAD(P)-bd_dom_sf"/>
</dbReference>
<keyword evidence="20" id="KW-1185">Reference proteome</keyword>
<evidence type="ECO:0000256" key="1">
    <source>
        <dbReference type="ARBA" id="ARBA00001911"/>
    </source>
</evidence>
<evidence type="ECO:0000313" key="19">
    <source>
        <dbReference type="EMBL" id="EPY34678.1"/>
    </source>
</evidence>
<evidence type="ECO:0000256" key="3">
    <source>
        <dbReference type="ARBA" id="ARBA00005100"/>
    </source>
</evidence>
<comment type="catalytic activity">
    <reaction evidence="17">
        <text>UDP-alpha-D-glucuronate + H(+) = UDP-alpha-D-xylose + CO2</text>
        <dbReference type="Rhea" id="RHEA:23916"/>
        <dbReference type="ChEBI" id="CHEBI:15378"/>
        <dbReference type="ChEBI" id="CHEBI:16526"/>
        <dbReference type="ChEBI" id="CHEBI:57632"/>
        <dbReference type="ChEBI" id="CHEBI:58052"/>
        <dbReference type="EC" id="4.1.1.35"/>
    </reaction>
    <physiologicalReaction direction="left-to-right" evidence="17">
        <dbReference type="Rhea" id="RHEA:23917"/>
    </physiologicalReaction>
</comment>
<keyword evidence="10" id="KW-1133">Transmembrane helix</keyword>
<dbReference type="GO" id="GO:0070403">
    <property type="term" value="F:NAD+ binding"/>
    <property type="evidence" value="ECO:0007669"/>
    <property type="project" value="InterPro"/>
</dbReference>
<comment type="cofactor">
    <cofactor evidence="1">
        <name>NAD(+)</name>
        <dbReference type="ChEBI" id="CHEBI:57540"/>
    </cofactor>
</comment>
<dbReference type="CDD" id="cd05230">
    <property type="entry name" value="UGD_SDR_e"/>
    <property type="match status" value="1"/>
</dbReference>
<comment type="caution">
    <text evidence="19">The sequence shown here is derived from an EMBL/GenBank/DDBJ whole genome shotgun (WGS) entry which is preliminary data.</text>
</comment>
<dbReference type="OrthoDB" id="331544at2759"/>
<feature type="domain" description="NAD(P)-binding" evidence="18">
    <location>
        <begin position="10"/>
        <end position="317"/>
    </location>
</feature>
<keyword evidence="9" id="KW-0735">Signal-anchor</keyword>
<evidence type="ECO:0000313" key="20">
    <source>
        <dbReference type="Proteomes" id="UP000015354"/>
    </source>
</evidence>
<evidence type="ECO:0000256" key="5">
    <source>
        <dbReference type="ARBA" id="ARBA00012290"/>
    </source>
</evidence>
<evidence type="ECO:0000256" key="2">
    <source>
        <dbReference type="ARBA" id="ARBA00004447"/>
    </source>
</evidence>
<dbReference type="PANTHER" id="PTHR43078">
    <property type="entry name" value="UDP-GLUCURONIC ACID DECARBOXYLASE-RELATED"/>
    <property type="match status" value="1"/>
</dbReference>
<evidence type="ECO:0000256" key="7">
    <source>
        <dbReference type="ARBA" id="ARBA00022692"/>
    </source>
</evidence>
<accession>S9V102</accession>
<proteinExistence type="inferred from homology"/>
<dbReference type="InterPro" id="IPR016040">
    <property type="entry name" value="NAD(P)-bd_dom"/>
</dbReference>
<keyword evidence="11" id="KW-0520">NAD</keyword>
<evidence type="ECO:0000256" key="16">
    <source>
        <dbReference type="ARBA" id="ARBA00031585"/>
    </source>
</evidence>
<evidence type="ECO:0000256" key="15">
    <source>
        <dbReference type="ARBA" id="ARBA00023239"/>
    </source>
</evidence>
<dbReference type="SUPFAM" id="SSF51735">
    <property type="entry name" value="NAD(P)-binding Rossmann-fold domains"/>
    <property type="match status" value="1"/>
</dbReference>
<evidence type="ECO:0000256" key="4">
    <source>
        <dbReference type="ARBA" id="ARBA00007505"/>
    </source>
</evidence>
<evidence type="ECO:0000256" key="8">
    <source>
        <dbReference type="ARBA" id="ARBA00022793"/>
    </source>
</evidence>
<dbReference type="GO" id="GO:0042732">
    <property type="term" value="P:D-xylose metabolic process"/>
    <property type="evidence" value="ECO:0007669"/>
    <property type="project" value="InterPro"/>
</dbReference>
<keyword evidence="14" id="KW-0325">Glycoprotein</keyword>
<comment type="similarity">
    <text evidence="4">Belongs to the NAD(P)-dependent epimerase/dehydratase family. UDP-glucuronic acid decarboxylase subfamily.</text>
</comment>
<evidence type="ECO:0000256" key="6">
    <source>
        <dbReference type="ARBA" id="ARBA00018816"/>
    </source>
</evidence>
<gene>
    <name evidence="19" type="ORF">STCU_01424</name>
</gene>
<dbReference type="GO" id="GO:0033320">
    <property type="term" value="P:UDP-D-xylose biosynthetic process"/>
    <property type="evidence" value="ECO:0007669"/>
    <property type="project" value="UniProtKB-UniPathway"/>
</dbReference>
<dbReference type="GO" id="GO:0048040">
    <property type="term" value="F:UDP-glucuronate decarboxylase activity"/>
    <property type="evidence" value="ECO:0007669"/>
    <property type="project" value="UniProtKB-EC"/>
</dbReference>
<evidence type="ECO:0000256" key="12">
    <source>
        <dbReference type="ARBA" id="ARBA00023034"/>
    </source>
</evidence>
<dbReference type="Proteomes" id="UP000015354">
    <property type="component" value="Unassembled WGS sequence"/>
</dbReference>
<dbReference type="EC" id="4.1.1.35" evidence="5"/>
<keyword evidence="12" id="KW-0333">Golgi apparatus</keyword>
<comment type="pathway">
    <text evidence="3">Nucleotide-sugar biosynthesis; UDP-alpha-D-xylose biosynthesis; UDP-alpha-D-xylose from UDP-alpha-D-glucuronate: step 1/1.</text>
</comment>
<reference evidence="19 20" key="1">
    <citation type="journal article" date="2013" name="PLoS ONE">
        <title>Predicting the Proteins of Angomonas deanei, Strigomonas culicis and Their Respective Endosymbionts Reveals New Aspects of the Trypanosomatidae Family.</title>
        <authorList>
            <person name="Motta M.C."/>
            <person name="Martins A.C."/>
            <person name="de Souza S.S."/>
            <person name="Catta-Preta C.M."/>
            <person name="Silva R."/>
            <person name="Klein C.C."/>
            <person name="de Almeida L.G."/>
            <person name="de Lima Cunha O."/>
            <person name="Ciapina L.P."/>
            <person name="Brocchi M."/>
            <person name="Colabardini A.C."/>
            <person name="de Araujo Lima B."/>
            <person name="Machado C.R."/>
            <person name="de Almeida Soares C.M."/>
            <person name="Probst C.M."/>
            <person name="de Menezes C.B."/>
            <person name="Thompson C.E."/>
            <person name="Bartholomeu D.C."/>
            <person name="Gradia D.F."/>
            <person name="Pavoni D.P."/>
            <person name="Grisard E.C."/>
            <person name="Fantinatti-Garboggini F."/>
            <person name="Marchini F.K."/>
            <person name="Rodrigues-Luiz G.F."/>
            <person name="Wagner G."/>
            <person name="Goldman G.H."/>
            <person name="Fietto J.L."/>
            <person name="Elias M.C."/>
            <person name="Goldman M.H."/>
            <person name="Sagot M.F."/>
            <person name="Pereira M."/>
            <person name="Stoco P.H."/>
            <person name="de Mendonca-Neto R.P."/>
            <person name="Teixeira S.M."/>
            <person name="Maciel T.E."/>
            <person name="de Oliveira Mendes T.A."/>
            <person name="Urmenyi T.P."/>
            <person name="de Souza W."/>
            <person name="Schenkman S."/>
            <person name="de Vasconcelos A.T."/>
        </authorList>
    </citation>
    <scope>NUCLEOTIDE SEQUENCE [LARGE SCALE GENOMIC DNA]</scope>
</reference>
<organism evidence="19 20">
    <name type="scientific">Strigomonas culicis</name>
    <dbReference type="NCBI Taxonomy" id="28005"/>
    <lineage>
        <taxon>Eukaryota</taxon>
        <taxon>Discoba</taxon>
        <taxon>Euglenozoa</taxon>
        <taxon>Kinetoplastea</taxon>
        <taxon>Metakinetoplastina</taxon>
        <taxon>Trypanosomatida</taxon>
        <taxon>Trypanosomatidae</taxon>
        <taxon>Strigomonadinae</taxon>
        <taxon>Strigomonas</taxon>
    </lineage>
</organism>
<dbReference type="Pfam" id="PF16363">
    <property type="entry name" value="GDP_Man_Dehyd"/>
    <property type="match status" value="1"/>
</dbReference>
<protein>
    <recommendedName>
        <fullName evidence="6">UDP-glucuronic acid decarboxylase 1</fullName>
        <ecNumber evidence="5">4.1.1.35</ecNumber>
    </recommendedName>
    <alternativeName>
        <fullName evidence="16">UDP-glucuronate decarboxylase 1</fullName>
    </alternativeName>
</protein>
<evidence type="ECO:0000256" key="17">
    <source>
        <dbReference type="ARBA" id="ARBA00049410"/>
    </source>
</evidence>
<dbReference type="InterPro" id="IPR044516">
    <property type="entry name" value="UXS-like"/>
</dbReference>
<evidence type="ECO:0000259" key="18">
    <source>
        <dbReference type="Pfam" id="PF16363"/>
    </source>
</evidence>
<dbReference type="FunFam" id="3.40.50.720:FF:000065">
    <property type="entry name" value="UDP-glucuronic acid decarboxylase 1"/>
    <property type="match status" value="1"/>
</dbReference>
<keyword evidence="7" id="KW-0812">Transmembrane</keyword>